<proteinExistence type="predicted"/>
<evidence type="ECO:0000259" key="2">
    <source>
        <dbReference type="Pfam" id="PF13191"/>
    </source>
</evidence>
<dbReference type="InterPro" id="IPR041664">
    <property type="entry name" value="AAA_16"/>
</dbReference>
<reference evidence="3" key="1">
    <citation type="submission" date="2021-01" db="EMBL/GenBank/DDBJ databases">
        <authorList>
            <person name="Corre E."/>
            <person name="Pelletier E."/>
            <person name="Niang G."/>
            <person name="Scheremetjew M."/>
            <person name="Finn R."/>
            <person name="Kale V."/>
            <person name="Holt S."/>
            <person name="Cochrane G."/>
            <person name="Meng A."/>
            <person name="Brown T."/>
            <person name="Cohen L."/>
        </authorList>
    </citation>
    <scope>NUCLEOTIDE SEQUENCE</scope>
    <source>
        <strain evidence="3">Isolate 1302-5</strain>
    </source>
</reference>
<feature type="domain" description="Orc1-like AAA ATPase" evidence="2">
    <location>
        <begin position="565"/>
        <end position="755"/>
    </location>
</feature>
<protein>
    <recommendedName>
        <fullName evidence="2">Orc1-like AAA ATPase domain-containing protein</fullName>
    </recommendedName>
</protein>
<evidence type="ECO:0000313" key="3">
    <source>
        <dbReference type="EMBL" id="CAE2278329.1"/>
    </source>
</evidence>
<dbReference type="InterPro" id="IPR027417">
    <property type="entry name" value="P-loop_NTPase"/>
</dbReference>
<dbReference type="InterPro" id="IPR053159">
    <property type="entry name" value="Hybrid_Histidine_Kinase"/>
</dbReference>
<gene>
    <name evidence="3" type="ORF">OAUR00152_LOCUS36141</name>
</gene>
<organism evidence="3">
    <name type="scientific">Odontella aurita</name>
    <dbReference type="NCBI Taxonomy" id="265563"/>
    <lineage>
        <taxon>Eukaryota</taxon>
        <taxon>Sar</taxon>
        <taxon>Stramenopiles</taxon>
        <taxon>Ochrophyta</taxon>
        <taxon>Bacillariophyta</taxon>
        <taxon>Mediophyceae</taxon>
        <taxon>Biddulphiophycidae</taxon>
        <taxon>Eupodiscales</taxon>
        <taxon>Odontellaceae</taxon>
        <taxon>Odontella</taxon>
    </lineage>
</organism>
<dbReference type="PANTHER" id="PTHR43642:SF1">
    <property type="entry name" value="HYBRID SIGNAL TRANSDUCTION HISTIDINE KINASE G"/>
    <property type="match status" value="1"/>
</dbReference>
<sequence>MTSGNGSVHMDQIPGKDSDRNGNQADNGVISSRLSHPDDKRYLCELLCFVRFQIEAFVVSPDIRDPRFRRLDGKIGVGRVGLRCVHCARNSGGGVTGGVGREESPLPSLPVSRNGAVSYPKAIRLIYQSVRNWQRVHMMSCPSVPREVKERCNALKTSKGRATPKTGVPTGRYWEECCKRMGMIDTDDGIKIGIGRFIVDTEEGGAWTEGLVGVSEPSVGIPDPVPVSGRIKVVLHTTTSTDKLSLKRPSDNVKRRHSPPNGTVSQLGSEVVNIPVAPSSVNNNSESTNGATELQWNQFRASSPSSLIPRIQPSPTISALLQSSTPAISELKQATVLPEPLQQQNESASLDLEQHWARVALETNYSCSLPVNPLGSETVVTQSKAPFSTPRTTCNSPPQYPLPNSTVMERLTLARSIVQTMRKVCPRTEYDECNDLSILGSELYKIFSGKELHESKNEGHADNGLSARPFSMGTVNNFGLNEDQQSLRQRTKREKRLEEGCFTVLSEMGLPIALCCVISSLLGNGDDGYHSIAQIEEDLRLMAEMPEKFLFGSVSENLHLTDISFCGRDKEVSKLVTAFEQVTEADMSTKTMVLVTGYSGTGKSSLISHVQHRFVGKGACFVSGKFDAMQQPQPLSAIASAMNDYCDILAQDEARIDTVREAVASAIGSEGNVLADLMPNLQKIVHLGDDPPIQLQGREALQRVLFTFRMLFWATCSTTHPVVMFLDDLQWADKVSLELMEVLVTDTMLEGLLFIGSYRDNEVGVDHPLSTHIGSISRSGCVNTTSIHLGNLDIKSVNSMVSDSLHLVPGMVRPLAEAVLNKTGGNALFAVQFLASLRDEGLLTFSLSSKRWEWDIHQIREKDVADNVVELMVAKLLRLAPEVQEALSVAAGFGATCVESLLHIIDRAAENFMSTVLALDVAVSEGLMVKSDSAYRFSHDQIQCAAYLLIPEPDREKFHLRIGRWLWKSSSSEELQRFLFVVVDQLHRGSSLITNDKERIELSELSLLAGNMAIAMSAYLPAAAHLRSGISLLTENDWVGRRNLCLDLYNCCAETEYTLGDFGPIRGRLEEVLSQTTTPEEKLRPYATLVKSLLAQGLSLDAIDSCTEVLVNLGESFPRIVTPAAVQQELVAVQRLLRMKADNELRNLEYMEYAEKEEAMRFLAILGECVFQSKKEYFPLVVCRMVNLSLMHGVCKESALCFAWYGVILSGHFSDFDGAYCFAQLSLHHMDRCAREQGRNEANIYFAKIYVTVYGFIHNWVQPIQLSVPCLERAVDVGLATGDTYSAFVASNQFCGAALSSGKPLDQLLKESEVMSKRIGGYEQHALYPCSLSIRQTILNLQGYSQDPSNLMGVGDSEEGIVRAQYSFYSMWLEYLFGHYDRAAQTAKKIEDLAQIFSASMPLLVCNYTLFSCLNALVLARRYGRDEYLQTISKSIAQMEKWTGLCKWNCLHKLELLRAEYAYLEGDIAAAAHAYDAAERTAAAHSFVRDQALALERAGIFYVETGESTTAGNLFVRACECYKKWGAFAKATQVQEMYL</sequence>
<feature type="compositionally biased region" description="Polar residues" evidence="1">
    <location>
        <begin position="21"/>
        <end position="32"/>
    </location>
</feature>
<feature type="region of interest" description="Disordered" evidence="1">
    <location>
        <begin position="1"/>
        <end position="32"/>
    </location>
</feature>
<dbReference type="PANTHER" id="PTHR43642">
    <property type="entry name" value="HYBRID SIGNAL TRANSDUCTION HISTIDINE KINASE G"/>
    <property type="match status" value="1"/>
</dbReference>
<dbReference type="EMBL" id="HBKQ01052549">
    <property type="protein sequence ID" value="CAE2278329.1"/>
    <property type="molecule type" value="Transcribed_RNA"/>
</dbReference>
<dbReference type="Pfam" id="PF13191">
    <property type="entry name" value="AAA_16"/>
    <property type="match status" value="1"/>
</dbReference>
<accession>A0A7S4NBI8</accession>
<feature type="region of interest" description="Disordered" evidence="1">
    <location>
        <begin position="242"/>
        <end position="268"/>
    </location>
</feature>
<evidence type="ECO:0000256" key="1">
    <source>
        <dbReference type="SAM" id="MobiDB-lite"/>
    </source>
</evidence>
<dbReference type="SUPFAM" id="SSF52540">
    <property type="entry name" value="P-loop containing nucleoside triphosphate hydrolases"/>
    <property type="match status" value="1"/>
</dbReference>
<dbReference type="Gene3D" id="3.40.50.300">
    <property type="entry name" value="P-loop containing nucleotide triphosphate hydrolases"/>
    <property type="match status" value="1"/>
</dbReference>
<name>A0A7S4NBI8_9STRA</name>
<feature type="compositionally biased region" description="Basic and acidic residues" evidence="1">
    <location>
        <begin position="244"/>
        <end position="253"/>
    </location>
</feature>